<feature type="compositionally biased region" description="Basic and acidic residues" evidence="2">
    <location>
        <begin position="1"/>
        <end position="15"/>
    </location>
</feature>
<feature type="region of interest" description="Disordered" evidence="2">
    <location>
        <begin position="178"/>
        <end position="216"/>
    </location>
</feature>
<gene>
    <name evidence="4" type="ORF">Pmar_PMAR006005</name>
</gene>
<organism evidence="5">
    <name type="scientific">Perkinsus marinus (strain ATCC 50983 / TXsc)</name>
    <dbReference type="NCBI Taxonomy" id="423536"/>
    <lineage>
        <taxon>Eukaryota</taxon>
        <taxon>Sar</taxon>
        <taxon>Alveolata</taxon>
        <taxon>Perkinsozoa</taxon>
        <taxon>Perkinsea</taxon>
        <taxon>Perkinsida</taxon>
        <taxon>Perkinsidae</taxon>
        <taxon>Perkinsus</taxon>
    </lineage>
</organism>
<evidence type="ECO:0000256" key="2">
    <source>
        <dbReference type="SAM" id="MobiDB-lite"/>
    </source>
</evidence>
<feature type="compositionally biased region" description="Basic and acidic residues" evidence="2">
    <location>
        <begin position="25"/>
        <end position="38"/>
    </location>
</feature>
<protein>
    <recommendedName>
        <fullName evidence="3">CUE domain-containing protein</fullName>
    </recommendedName>
</protein>
<keyword evidence="5" id="KW-1185">Reference proteome</keyword>
<feature type="compositionally biased region" description="Basic and acidic residues" evidence="2">
    <location>
        <begin position="197"/>
        <end position="216"/>
    </location>
</feature>
<dbReference type="InParanoid" id="C5L9Y5"/>
<dbReference type="CDD" id="cd14375">
    <property type="entry name" value="CUE2_Cue2p_like"/>
    <property type="match status" value="1"/>
</dbReference>
<dbReference type="InterPro" id="IPR009060">
    <property type="entry name" value="UBA-like_sf"/>
</dbReference>
<feature type="region of interest" description="Disordered" evidence="2">
    <location>
        <begin position="1"/>
        <end position="40"/>
    </location>
</feature>
<name>C5L9Y5_PERM5</name>
<accession>C5L9Y5</accession>
<dbReference type="PROSITE" id="PS51140">
    <property type="entry name" value="CUE"/>
    <property type="match status" value="1"/>
</dbReference>
<evidence type="ECO:0000313" key="5">
    <source>
        <dbReference type="Proteomes" id="UP000007800"/>
    </source>
</evidence>
<evidence type="ECO:0000313" key="4">
    <source>
        <dbReference type="EMBL" id="EER06241.1"/>
    </source>
</evidence>
<reference evidence="4 5" key="1">
    <citation type="submission" date="2008-07" db="EMBL/GenBank/DDBJ databases">
        <authorList>
            <person name="El-Sayed N."/>
            <person name="Caler E."/>
            <person name="Inman J."/>
            <person name="Amedeo P."/>
            <person name="Hass B."/>
            <person name="Wortman J."/>
        </authorList>
    </citation>
    <scope>NUCLEOTIDE SEQUENCE [LARGE SCALE GENOMIC DNA]</scope>
    <source>
        <strain evidence="5">ATCC 50983 / TXsc</strain>
    </source>
</reference>
<dbReference type="RefSeq" id="XP_002774425.1">
    <property type="nucleotide sequence ID" value="XM_002774379.1"/>
</dbReference>
<dbReference type="Gene3D" id="1.10.8.10">
    <property type="entry name" value="DNA helicase RuvA subunit, C-terminal domain"/>
    <property type="match status" value="1"/>
</dbReference>
<dbReference type="AlphaFoldDB" id="C5L9Y5"/>
<dbReference type="GO" id="GO:0043130">
    <property type="term" value="F:ubiquitin binding"/>
    <property type="evidence" value="ECO:0007669"/>
    <property type="project" value="InterPro"/>
</dbReference>
<feature type="coiled-coil region" evidence="1">
    <location>
        <begin position="70"/>
        <end position="111"/>
    </location>
</feature>
<dbReference type="InterPro" id="IPR041810">
    <property type="entry name" value="CUE2_CUE2"/>
</dbReference>
<feature type="domain" description="CUE" evidence="3">
    <location>
        <begin position="93"/>
        <end position="136"/>
    </location>
</feature>
<evidence type="ECO:0000259" key="3">
    <source>
        <dbReference type="PROSITE" id="PS51140"/>
    </source>
</evidence>
<dbReference type="EMBL" id="GG680729">
    <property type="protein sequence ID" value="EER06241.1"/>
    <property type="molecule type" value="Genomic_DNA"/>
</dbReference>
<feature type="region of interest" description="Disordered" evidence="2">
    <location>
        <begin position="134"/>
        <end position="166"/>
    </location>
</feature>
<dbReference type="SUPFAM" id="SSF46934">
    <property type="entry name" value="UBA-like"/>
    <property type="match status" value="1"/>
</dbReference>
<dbReference type="InterPro" id="IPR003892">
    <property type="entry name" value="CUE"/>
</dbReference>
<keyword evidence="1" id="KW-0175">Coiled coil</keyword>
<evidence type="ECO:0000256" key="1">
    <source>
        <dbReference type="SAM" id="Coils"/>
    </source>
</evidence>
<dbReference type="GeneID" id="9065203"/>
<sequence>MLSQPEGHHSTKGEETGETATSPAEGDKINERGKEVRKPRLNYTDIVEDYRANDGRLAVDSQKMYEGLQEEDAEIEVARQEDEHQDQAEAATKLENDLDELKDMFSNFDSELIQDLYLGLNLDKQATVEALLKLSRDGGGSDRESIDESSGPSMTPQEYEEKYPALAKKEGDWEFVPRGSASSARVSDGEAPSYKEITVRHPSADTKDADDFVHVK</sequence>
<proteinExistence type="predicted"/>
<dbReference type="Proteomes" id="UP000007800">
    <property type="component" value="Unassembled WGS sequence"/>
</dbReference>
<feature type="compositionally biased region" description="Basic and acidic residues" evidence="2">
    <location>
        <begin position="134"/>
        <end position="146"/>
    </location>
</feature>
<dbReference type="OrthoDB" id="415936at2759"/>